<dbReference type="Proteomes" id="UP000051952">
    <property type="component" value="Unassembled WGS sequence"/>
</dbReference>
<organism evidence="1 2">
    <name type="scientific">Bodo saltans</name>
    <name type="common">Flagellated protozoan</name>
    <dbReference type="NCBI Taxonomy" id="75058"/>
    <lineage>
        <taxon>Eukaryota</taxon>
        <taxon>Discoba</taxon>
        <taxon>Euglenozoa</taxon>
        <taxon>Kinetoplastea</taxon>
        <taxon>Metakinetoplastina</taxon>
        <taxon>Eubodonida</taxon>
        <taxon>Bodonidae</taxon>
        <taxon>Bodo</taxon>
    </lineage>
</organism>
<keyword evidence="2" id="KW-1185">Reference proteome</keyword>
<dbReference type="EMBL" id="CYKH01000585">
    <property type="protein sequence ID" value="CUG06373.1"/>
    <property type="molecule type" value="Genomic_DNA"/>
</dbReference>
<evidence type="ECO:0000313" key="1">
    <source>
        <dbReference type="EMBL" id="CUG06373.1"/>
    </source>
</evidence>
<gene>
    <name evidence="1" type="ORF">BSAL_72450</name>
</gene>
<dbReference type="AlphaFoldDB" id="A0A0S4J0H8"/>
<dbReference type="OrthoDB" id="250638at2759"/>
<dbReference type="VEuPathDB" id="TriTrypDB:BSAL_72450"/>
<accession>A0A0S4J0H8</accession>
<dbReference type="OMA" id="SIYLMTW"/>
<reference evidence="2" key="1">
    <citation type="submission" date="2015-09" db="EMBL/GenBank/DDBJ databases">
        <authorList>
            <consortium name="Pathogen Informatics"/>
        </authorList>
    </citation>
    <scope>NUCLEOTIDE SEQUENCE [LARGE SCALE GENOMIC DNA]</scope>
    <source>
        <strain evidence="2">Lake Konstanz</strain>
    </source>
</reference>
<sequence length="318" mass="34347">MGWLSWASSPSSRAEEKASITAAEEAIGVLFHKKPVPQASAVTSAKMLITEIPTAPAEAAAVAASPSSTAEVLSASGNKRHSSKVVAPAVVTHSQPDVPLVDWKLLPPSPVGGYKLVDNGLCDMMAPGRPILSPVQLKALILEASALEGQAKAIMDESMPKHVRITMQNKFTVVLNQLLGFLGIALILYKVPSRYENALPRDSILFRSSVLSRMTGVAAWDENTTEAFARKHRMLLRISTRRVGGTIACGLGLMLSSWTLWDSFGAVTERHDAAVIGKDQATYHIQTKISAQWLWTVYFHHPAYMNSSASVVPPLPMK</sequence>
<proteinExistence type="predicted"/>
<name>A0A0S4J0H8_BODSA</name>
<evidence type="ECO:0000313" key="2">
    <source>
        <dbReference type="Proteomes" id="UP000051952"/>
    </source>
</evidence>
<protein>
    <submittedName>
        <fullName evidence="1">Uncharacterized protein</fullName>
    </submittedName>
</protein>